<evidence type="ECO:0000313" key="3">
    <source>
        <dbReference type="Proteomes" id="UP001592531"/>
    </source>
</evidence>
<dbReference type="InterPro" id="IPR017853">
    <property type="entry name" value="GH"/>
</dbReference>
<name>A0ABV6VXZ5_9ACTN</name>
<comment type="similarity">
    <text evidence="1">Belongs to the glycosyl hydrolase 25 family.</text>
</comment>
<dbReference type="Pfam" id="PF01183">
    <property type="entry name" value="Glyco_hydro_25"/>
    <property type="match status" value="1"/>
</dbReference>
<dbReference type="EMBL" id="JBHFAB010000013">
    <property type="protein sequence ID" value="MFC1418601.1"/>
    <property type="molecule type" value="Genomic_DNA"/>
</dbReference>
<evidence type="ECO:0000256" key="1">
    <source>
        <dbReference type="ARBA" id="ARBA00010646"/>
    </source>
</evidence>
<dbReference type="Gene3D" id="3.20.20.80">
    <property type="entry name" value="Glycosidases"/>
    <property type="match status" value="1"/>
</dbReference>
<dbReference type="RefSeq" id="WP_380537397.1">
    <property type="nucleotide sequence ID" value="NZ_JBHFAB010000013.1"/>
</dbReference>
<dbReference type="Proteomes" id="UP001592531">
    <property type="component" value="Unassembled WGS sequence"/>
</dbReference>
<comment type="caution">
    <text evidence="2">The sequence shown here is derived from an EMBL/GenBank/DDBJ whole genome shotgun (WGS) entry which is preliminary data.</text>
</comment>
<keyword evidence="3" id="KW-1185">Reference proteome</keyword>
<organism evidence="2 3">
    <name type="scientific">Streptacidiphilus cavernicola</name>
    <dbReference type="NCBI Taxonomy" id="3342716"/>
    <lineage>
        <taxon>Bacteria</taxon>
        <taxon>Bacillati</taxon>
        <taxon>Actinomycetota</taxon>
        <taxon>Actinomycetes</taxon>
        <taxon>Kitasatosporales</taxon>
        <taxon>Streptomycetaceae</taxon>
        <taxon>Streptacidiphilus</taxon>
    </lineage>
</organism>
<sequence>MTLFGHDVSSYNPAYQPAAGTFHMVKCSEGAHTHDSEWSTLSARVRAAENTLLIAYHFLHSDSTPAAQAANTAEVPGIKGLPLMVDVEVEGTSKPTIAQCAAYVDEARRLGLNPRLVYLPKWYWEELGSPSLQPLIDRGLHLVSSAYPTQGHYPGDSGSGWQPYGGMTPLIWQYSSVPLDCDAYKGTLAQLTAVLGGTTPEDNMTPADLLNTPVPGAKMPNGYVPKVWELLNGSKTADTQLAAQATQIAALAATVKTLAALAGSQVDTAAVVAAVQDAIGKAVIHVEVESGPAAG</sequence>
<dbReference type="InterPro" id="IPR002053">
    <property type="entry name" value="Glyco_hydro_25"/>
</dbReference>
<evidence type="ECO:0000313" key="2">
    <source>
        <dbReference type="EMBL" id="MFC1418601.1"/>
    </source>
</evidence>
<dbReference type="SUPFAM" id="SSF51445">
    <property type="entry name" value="(Trans)glycosidases"/>
    <property type="match status" value="1"/>
</dbReference>
<accession>A0ABV6VXZ5</accession>
<protein>
    <submittedName>
        <fullName evidence="2">GH25 family lysozyme</fullName>
    </submittedName>
</protein>
<reference evidence="2 3" key="1">
    <citation type="submission" date="2024-09" db="EMBL/GenBank/DDBJ databases">
        <authorList>
            <person name="Lee S.D."/>
        </authorList>
    </citation>
    <scope>NUCLEOTIDE SEQUENCE [LARGE SCALE GENOMIC DNA]</scope>
    <source>
        <strain evidence="2 3">N8-3</strain>
    </source>
</reference>
<gene>
    <name evidence="2" type="ORF">ACEZDE_18480</name>
</gene>
<proteinExistence type="inferred from homology"/>